<organism evidence="1 2">
    <name type="scientific">Neorhizobium huautlense</name>
    <dbReference type="NCBI Taxonomy" id="67774"/>
    <lineage>
        <taxon>Bacteria</taxon>
        <taxon>Pseudomonadati</taxon>
        <taxon>Pseudomonadota</taxon>
        <taxon>Alphaproteobacteria</taxon>
        <taxon>Hyphomicrobiales</taxon>
        <taxon>Rhizobiaceae</taxon>
        <taxon>Rhizobium/Agrobacterium group</taxon>
        <taxon>Neorhizobium</taxon>
    </lineage>
</organism>
<accession>A0ABT9PNI5</accession>
<dbReference type="RefSeq" id="WP_306831253.1">
    <property type="nucleotide sequence ID" value="NZ_JAUSRF010000002.1"/>
</dbReference>
<proteinExistence type="predicted"/>
<comment type="caution">
    <text evidence="1">The sequence shown here is derived from an EMBL/GenBank/DDBJ whole genome shotgun (WGS) entry which is preliminary data.</text>
</comment>
<dbReference type="EMBL" id="JAUSRF010000002">
    <property type="protein sequence ID" value="MDP9836023.1"/>
    <property type="molecule type" value="Genomic_DNA"/>
</dbReference>
<reference evidence="1 2" key="1">
    <citation type="submission" date="2023-07" db="EMBL/GenBank/DDBJ databases">
        <title>Sorghum-associated microbial communities from plants grown in Nebraska, USA.</title>
        <authorList>
            <person name="Schachtman D."/>
        </authorList>
    </citation>
    <scope>NUCLEOTIDE SEQUENCE [LARGE SCALE GENOMIC DNA]</scope>
    <source>
        <strain evidence="1 2">DS1307</strain>
    </source>
</reference>
<evidence type="ECO:0000313" key="1">
    <source>
        <dbReference type="EMBL" id="MDP9836023.1"/>
    </source>
</evidence>
<protein>
    <submittedName>
        <fullName evidence="1">Uncharacterized protein</fullName>
    </submittedName>
</protein>
<name>A0ABT9PNI5_9HYPH</name>
<evidence type="ECO:0000313" key="2">
    <source>
        <dbReference type="Proteomes" id="UP001241472"/>
    </source>
</evidence>
<sequence>MDGLRFIWATIDPNGNVLASSEQVTVKRVDTGIYGIQFGLPYKVLPTVMGSQVLFGGDNQNPLDNVVFPMVSENGITAITGDASGSRSDRHFSFLALGV</sequence>
<keyword evidence="2" id="KW-1185">Reference proteome</keyword>
<dbReference type="Proteomes" id="UP001241472">
    <property type="component" value="Unassembled WGS sequence"/>
</dbReference>
<gene>
    <name evidence="1" type="ORF">J2T09_000765</name>
</gene>